<dbReference type="RefSeq" id="WP_142531487.1">
    <property type="nucleotide sequence ID" value="NZ_FXTB01000001.1"/>
</dbReference>
<dbReference type="InterPro" id="IPR022409">
    <property type="entry name" value="PKD/Chitinase_dom"/>
</dbReference>
<dbReference type="PANTHER" id="PTHR28206">
    <property type="entry name" value="NUCLEOPORIN POM152"/>
    <property type="match status" value="1"/>
</dbReference>
<dbReference type="Gene3D" id="2.60.40.10">
    <property type="entry name" value="Immunoglobulins"/>
    <property type="match status" value="3"/>
</dbReference>
<dbReference type="SUPFAM" id="SSF49299">
    <property type="entry name" value="PKD domain"/>
    <property type="match status" value="2"/>
</dbReference>
<dbReference type="Pfam" id="PF13573">
    <property type="entry name" value="SprB"/>
    <property type="match status" value="19"/>
</dbReference>
<dbReference type="InterPro" id="IPR013783">
    <property type="entry name" value="Ig-like_fold"/>
</dbReference>
<feature type="domain" description="PKD" evidence="2">
    <location>
        <begin position="6255"/>
        <end position="6286"/>
    </location>
</feature>
<evidence type="ECO:0000313" key="3">
    <source>
        <dbReference type="EMBL" id="SMO32992.1"/>
    </source>
</evidence>
<dbReference type="CDD" id="cd00146">
    <property type="entry name" value="PKD"/>
    <property type="match status" value="2"/>
</dbReference>
<dbReference type="Proteomes" id="UP000319040">
    <property type="component" value="Unassembled WGS sequence"/>
</dbReference>
<name>A0A521ADV4_SACCC</name>
<sequence>MSNYNSHTPNTITLNRRVIRLVFFVVLFLGIANLGVSQTIYTCGKGSLTGLEVLAQAQDVVGNSMPAGHANSGSWNAPGITINDNGTNDATDDVVNTPPSAGSPYTLTWTHSGGAVYTVQLIVTSAVTINSFVADTPAPCGANYNAQVTIDITGGSSPYNYEISRVPDPNYSGTKGAGLTSINFGLQTTDRTYSLINLTDANGCEPSGLPMDAAFTLSSPPNALNVAGANDCTPNSLNLSLASPEAGVTYYLHEATTGRIAGSECSAAPYTWSPSAAGSYTIYAENTCGGADVLMLGGPFELTSPPSSYAVSIVEAAPHCAGNSYTVRLEGTETGVTYTLRNPLNNPIATLVGDGNLRSFATRVLATSGNYSVTASRGGCVSNMINTVSIGALPSIHNLTGGSVCQGNSLTVSLASSTAGVNYTLTYDDGTSVSDIETITPPTTTFNPVTGVGDYYVVAQAANGCRADMNGIARVNELPTALQLNVQGNDCPAGEVSIGTVANPTEGPATTYVLMRDGADLFSLSGNNGVLNFGEQTTAGKYTVRAERGLCSQVMTGSLQIYEEPNVLIFSANKTKYCASEPLSGVDLTVTNVDGPGIEYQLQRQNGAAWDNVGGVRIGGVGTNIVWSNQTAGVYRVMASNIGGCNLEMSNRLTIDVTPLPTASIAAQLPVRRCANVAGTFTLNVTLTGNAPFNFDIVDDKGNNIVNVVNSNLSTYTLNVNPADAQTTYSVINLTDAASCSPVAGTNTATVYVDPVPTITFSPANPEVCIGSPITIQANGAGGGTYFWSDGLGNNQNINISPSATDTYTVTATTPQGCFDSAPITVVVNPLPVLTFDTPGSKYEYCENDGLVSLTGNQAGATFSGQGVAVGGGIFDPDPASLDANIPFKAVIGVNPITYQYTDTKGCFNRITKDIIVNSVPVVSINGLATTYCADAGVVNFNGFPDGSAPGSNGRFEVLGSPSGEGVWWDEGTPAGAGSIDVGAALTNIGPKTITVRYTYSDPNTCAAFVDQQVTLLPDLNTNLSINGLPATLCETAAPVTLTPYLNGSSLLPLPAGASVTFTGPGASITNNADGTATFSPTLAGAGNHTITMDYTDAAGCSGAATATIQIGTPLDVPGLATEYCSSDNGPYLLLGSINGAPAVPNDGTTFTVLAPDGTTVVPDAPNGTYNFIPSVLFGTPGYGPGTYRVIYRYEDTSGGGCINTLTTEVEIIEELNPDFTIGGDPYATAQSNYCIDDAAATLLGSIDLRTPANGGKAVGNVFTSFTGNGVSGNGISGGFFNPGHSSVDHNNPNTITHTVIHTVNGKSCPSPIKTFNVSVPLVDVGISNLSATGTYCANEGTSVLNVNGTDASDGKAVFYATKGGSPTPFLEDNKDNTATINPGIGAGVYEITMVFTQTPAKGGCAKTVIETVEVLADNPVTFAGVTENQNICLSSSTITLRGDMPSGGIGNFTITPNIAGAISNVGTDDLGNPVVVDDGVAILDPATLAIGPYNIRYEYVNAAGCSTFKEKTIHIVGAPTDIFDITVKDKNGNDFGAYCIDDAPASKGVYLGLKGSSSGVTYELLRGGVSISPTKVEYVGDGLPFFFEDASGNEILFTQEGFYTVSASQVSCDGMMNGSVLVEQYELVLQEVSKKHITCIGANDGEVNLKTNGGSGSYEYSINAGASWQASPKFTGLASGNHVFSVRDLSSAACEKINVLTVKIDEPSAIVITEDVALRKNVGCVPCTAGVDCEGSARIAITGGTADFATYPGVGYDISWSTGGTDFTEIMMPAGNHSVTVTDGNGCVQSINVTIDANPALTLSEDLTLHLNNVCNGGNTGSYVVTASGGSGAYQFALTDPATPPTTWQESNYGAAGDQYQVNNLVANTYTLWVRDRNPNYQRCYTQVDVPIVITEPAALTLVEEAQTGITCNGASDGSFIVRASGGSSATYEFTQTDPALGGSVWLPANDGTDGFIVSGIGAGTYTVWMQDATNPICAYTSVSVTLNDVAALSYLLDEHTHVKCKGNATGRLEVTAQGGSGSYVYQWEDALGTVISTDKFAENLVAGDYYLTITDVLPTSCAPLTHTFIITEPLDALGVNMVAIKDNDCNATSNGSITVDVIGGTAPYTITWSNGVVNTEILSGLKPGNYSLNVTDANGCAYTNASTPYVVDELNAITLVTASDILVHNLCFGDNNGSIELQVAGGSGEYEFRLQGTEIRDWVNPVPANSDTYRFSNLIAGTYEVLVRDASNTSCEYSLGSYTITQPGQLTLASDPVTGKGDVTCYGDNDGFITISASGGSGDYDYSVNNGLSWTDIAQINTHTFSNLFKGTYQIKVRDFNNPTCVSATTLLIDVNQPDQVKATVVGKTNASCFTGNDGTVTLAAQGGSGNYDYYCVEENIWQNNNVFTLPKGTYTFQVQDKTVPGCISSPTPSVTVGSPLDFITAVPVVKNITCNGAADGSITFNTTFTNGSAGLFEYSIDNGLTYAVSPLIGLAAGTYTVMVRDGNNPACEKTLPATVTITEPAALSYTLDKLTDVQCKGESNGEIEISISGGTAPYTYQWSGISDAKGGKTAMPTGLSKGNYSVSITDNNGCAILPLPSFTVDEPAEIVADYTATHIAIGGQSTGSIVINNITGGPTTRYDVVWDDGSTNLSRTNLPEGNYYFTVNVRDAANNILCSRRYDVSLIDQSAPLDFTLKGTDALCYGNNGKIEITVTSGNPDYQMSWRKAGVLIGSHTTSNINHVVNLPYGVYEVTVIDNVGANVTKTVTIDQPDDFTLNAYAIDDKICFGDLARIRVDITGDAWDNAAAPQGDAFTVSWIDPDGLMIANGLYSAEATQDNLSKSGNYTVNVFHNANASCVKSAVVTVSNPQPLGITSTVKDVTCFGGSDGQISVVATGRPAGHGFSYTWEVDYGSGWTVLGGETGATIKDKTAALYRVTVQSTSTVCSYTSAAIQIQQPDKVQANVTHADIITCNGDDSGVIQLTNINGGTAPYRYVLNGGELALPAGVSNYTIDKLVSQNYTLRLKDVNGCESDVYSVNIDEPEELKLNINTGTIDCETVNSGEITLTVQGGRMDASGNQRYLVTASPDGKADIVLPIIINNTGVAMSVNSPLLQNLPANRYVISVKDLNSNAINKCYVSEVVILEHIKATADINEATCFGVNNGSIQNVQITGASSNITYSWSSPDGGTGIDNANLDQTGLSNGTYRLSIVDVDRGGCSVSFDFVVDYKNTITINGTVSDVICNGQSSGAIIIKPEGIGVGTSYNWSGPAGYTFTDNTTANQSNLPQGSYTLAIETTLDGEQCLASQSFTVNEPAAITYNAYFEYTDCDPYQRTLKVENVVGGTGEYNYTWNGPAFNPVVPANPTEVLIEKGGTYTITVKDKNLCAVSKDVFVPGELSIVSNISHIKCNNGNNGAIDITDVLGGSGAYSFAWTGPAGFVSTLRNIDNLRAGTYDLRITDLNENVGGVNCYRDYTFVVTEPQAIAISPTVVNVSCYGRNDGQIEIGVLGGTAPYKYNWSPVVGTNAANAKNQYNLPADDYTLTVTDANNCVTSLTISVVQDPEIQLSATVVDTQCDGTNGQIDLTVTGGSGVVADYKYNWSSLLGTGLSNTAEDQTGLTGGVYTVVFTDTHNGRSCSEELSVVLTHPIKVINTAITPVNCSGNDNGAITFDVTGGDGNYSYLWSVVPGSGGNPLRLDINGKNQSGLSEGKYQVVITDGRTDPAGTDCAITEIFEVKASTGLVVAVSEFESNMCYGEPTGRLEASVSGGSGNYEYKWDGIVGTSIHDNLTQGVYQLEVTDLNLHCKFIQSYEINGPDAPITATIDITDVLCHGEATGEINVSVLGGTVAMGGDYTYQWSGPSTAVGSNPGNLLAGIYDLKIIDDEACELDVSNIEIKQPVSHVNLTNPVITNVTTVGGSDGSISVDVTGGIAPYTYQWYNGSNNPIGVNDRVQPNLSADTYRVVVTDNNGCTFELTGLTVVQPGAALGFNRKVYHVSPCNGDANGEIHITSVYGGFPISGSNYRIQINGPGVNVDQNNTSWVEKNLVPGDYTIVISDDAAVQVTETISITEPVPLNIVTAKVADVACFEAKTGQIDVTVSGGTPDAAGNYRVLLESPEKGLVATKLDAEENVMFSFTNLPAGNYTITAYDHANDFDDRISVPCSVTDVKLITQPAAELSLSSVSGDTDICNGESYALTINTSNWDFTSQGNLNVSVYDGFATTEYSVDRTPFPITVTPSSTRTYQITRVNTTGGTLCLQGRTDGSKVSVNVNTLPTASISGPGEVCQDGTVQLTAVLTGVKPFTITWQDALNGTSDTEIIDAYTYTFTDAPVNNARYSILSVRDNNGCSNVGNGQVDVMVNDKPQVSLTGSSDICIGSSTTLQIGLLKGVQPFTITYKAYKGTDVVGTEGTLVINTAGAVYNWLVSPLETTVYEIISVQDAKACEIALSPTLKAKVTINPLPKDIIGITSNADVDGVCQGLTNIDYSVDAVDNATNYTWTVETGMHIVTGNGTTDISVNVDSTFTGGYVRVQAENACGASAIAEKWVNAKPLPDNITVAPSGPTDICEGESGLIYSIPPALNASSYEWDIPAGLMVVGDATGTSILVDIDPNVPFTIGKISVRPINGCGTNKHWSPALTIKITPLPVVNAGPDERICRTTYTLAAGALQAGETGRWTITNGAAQYENIGVDQIQPNARVKNLSQGANTFVWTVTNTTTGCSSSDEVTIYNDQVTVNAVADQYEVCDGTVELNATPLSSVDAPGGTGLWSTPDGAVLTPANAASTTATNMARGENTFIWTIQKGACQSTATVKVINNQPTEAIIYDASDVIIAQQDLPCGDDFTRLKGSVPVVGEETGYWTIESGSVSIDNINSPDIQVTNIPAGDHILSWNILNGSCLSTTTVKIRNNSFIVDAGKDNFTCDGSILLNATDTLGGAQGRWTVIEGKGEFDDAEAASTWVRNLDQQNNGRNVFRWTLRRNGCESSDEVLVINNQPGEAQIEGDKDEVTVCDSEYTLNAVDPVYGHGIWTVVSGKGEFDNPTQHNTTVSGIVNGENIFRWTVYNQTCSSSVEFSVTNLHVNTYAGRDTAVCGTVATLNATPAPPGASGTWSVVDGMGSGSFRPTVDYPVGSENPNANVESLSSGNNQLVWKVTNEGCITTDTVVVSNNQPTPVSAQPKASTSGDYIDLSAEVPNTGTGLWTLLEGRGTIISPTSPSTRIENLFPNINRFRWTVTNLNCSEYVDVEVQSGALADAEAGLNQLDLCEDFTTLNANLPENTFGEWTVEQGSVKFENSEHNNPKVKIYNIKPGRNVLKWTLKFVGSGTQSKSDTVVIINNKPSDADAGYDITECGTTAQLNAKAPIIGKPLWTVLSGGGIFNDATIAKPIITELAPGENVIKYEINNEMCYSYDTIRVYNMEPSEAIAGENQIVCADSTEIKPTLPKYGNGTWRVIEGAGKGKDSNGNYTDRIEGNYVYSLAPGKNVLVWEVQVPGAAANCIKRDTITIINNQPSLSYAGQDRSICTDTVSLSGSVPIYGTGTWTLISGSGEIADSSLTNTLVSKLGKGKNRFRWTVDNNGCLSISEVEISNNFIESMAGHLQINCADTAALQANNPAPGVGSWGIKGGSGSAQFDDNADPYTNVRNLDKGENILTWTIDHKGCPSVSEVKIINNAPSKADAGDNKATCENTFVLGASSPEVGTGVWSIRSGGGKFVNHLNASTRVDSLKFGDNIFRWTVEHKGCFDSDDVQISFNKIDAEIRGDQEVCSDRAFLEANSALPGVGTWTVVGGGSQAKFVDSHDPLTEVYDLARGKNRLKWTVNNKGCITSKEVVMINHMPSTAYAGNTQEHCKESTVLDATPVSIGTGKWEILTGSAIIPASEINNPKAPISGLSKGENVLRWIVTSDNGLCDSKDDVRIINNLPSEPYAGASDEYCSPTVVLKATAPDFGTGRWSIVEGGGDFNDPALPNATIANLQEGKNVLRWTVSQGQCFLFSDIEVINNTPPTANAGPDIDDCKDYATLDANIAPPGTGYWTLTSGNADFKDENDAKTLVSNLTFGANILRWNIEKGKCISSDEIVVNNNIPDQAKAGTERETCEDYLTLNANDPTTGTGTWYVLSGNGDFDDPHSPISIVRNLGLGENKFKWVVSYGSCSTEDEVEIISNKAAPYAGEDDVSYASSYELKASNPGDLGATWTVVAGEGSFEDDTYYNTRVNGLKEGVNTFRWLMDINGCVTFDDVSIEYKLVPDAAFKVDTFQGCYPLKVQFTNQSIGGSVYSWNFGDGRTSNERNPVHTFREPGEYTVTLTAPGPDNVDGTYQMQILVHDHPTADFTYGPDVVYVPGDVLRVYSKSVDADKYLWDFGDGNTSTQVNPAYEYKETGFYTLSLQVTSSNNCVDQIAKVNAVEVKAEGFVVFPNSFMPRPDGGTSSTVGGGESNTVFRPVYKDVDTYKLQIFNRWGQLIYEGEDIDEGWNGFFNSQLSPQAVYVWKATGTFISGKTFNEAGSVLLVR</sequence>
<dbReference type="GO" id="GO:0017056">
    <property type="term" value="F:structural constituent of nuclear pore"/>
    <property type="evidence" value="ECO:0007669"/>
    <property type="project" value="InterPro"/>
</dbReference>
<dbReference type="Pfam" id="PF13585">
    <property type="entry name" value="CHU_C"/>
    <property type="match status" value="1"/>
</dbReference>
<dbReference type="InterPro" id="IPR045829">
    <property type="entry name" value="PKD_6"/>
</dbReference>
<dbReference type="PROSITE" id="PS50093">
    <property type="entry name" value="PKD"/>
    <property type="match status" value="2"/>
</dbReference>
<keyword evidence="1" id="KW-0472">Membrane</keyword>
<dbReference type="GO" id="GO:0006606">
    <property type="term" value="P:protein import into nucleus"/>
    <property type="evidence" value="ECO:0007669"/>
    <property type="project" value="TreeGrafter"/>
</dbReference>
<protein>
    <submittedName>
        <fullName evidence="3">PKD repeat-containing protein</fullName>
    </submittedName>
</protein>
<evidence type="ECO:0000313" key="4">
    <source>
        <dbReference type="Proteomes" id="UP000319040"/>
    </source>
</evidence>
<evidence type="ECO:0000259" key="2">
    <source>
        <dbReference type="PROSITE" id="PS50093"/>
    </source>
</evidence>
<feature type="domain" description="PKD" evidence="2">
    <location>
        <begin position="6336"/>
        <end position="6370"/>
    </location>
</feature>
<reference evidence="3 4" key="1">
    <citation type="submission" date="2017-05" db="EMBL/GenBank/DDBJ databases">
        <authorList>
            <person name="Varghese N."/>
            <person name="Submissions S."/>
        </authorList>
    </citation>
    <scope>NUCLEOTIDE SEQUENCE [LARGE SCALE GENOMIC DNA]</scope>
    <source>
        <strain evidence="3 4">DSM 27040</strain>
    </source>
</reference>
<feature type="transmembrane region" description="Helical" evidence="1">
    <location>
        <begin position="21"/>
        <end position="41"/>
    </location>
</feature>
<dbReference type="PANTHER" id="PTHR28206:SF1">
    <property type="entry name" value="NUCLEOPORIN POM152"/>
    <property type="match status" value="1"/>
</dbReference>
<dbReference type="OrthoDB" id="7794186at2"/>
<dbReference type="Pfam" id="PF18911">
    <property type="entry name" value="PKD_4"/>
    <property type="match status" value="2"/>
</dbReference>
<gene>
    <name evidence="3" type="ORF">SAMN06265379_10163</name>
</gene>
<keyword evidence="1" id="KW-0812">Transmembrane</keyword>
<dbReference type="SMART" id="SM00089">
    <property type="entry name" value="PKD"/>
    <property type="match status" value="5"/>
</dbReference>
<dbReference type="InterPro" id="IPR000601">
    <property type="entry name" value="PKD_dom"/>
</dbReference>
<organism evidence="3 4">
    <name type="scientific">Saccharicrinis carchari</name>
    <dbReference type="NCBI Taxonomy" id="1168039"/>
    <lineage>
        <taxon>Bacteria</taxon>
        <taxon>Pseudomonadati</taxon>
        <taxon>Bacteroidota</taxon>
        <taxon>Bacteroidia</taxon>
        <taxon>Marinilabiliales</taxon>
        <taxon>Marinilabiliaceae</taxon>
        <taxon>Saccharicrinis</taxon>
    </lineage>
</organism>
<dbReference type="InterPro" id="IPR035986">
    <property type="entry name" value="PKD_dom_sf"/>
</dbReference>
<accession>A0A521ADV4</accession>
<dbReference type="EMBL" id="FXTB01000001">
    <property type="protein sequence ID" value="SMO32992.1"/>
    <property type="molecule type" value="Genomic_DNA"/>
</dbReference>
<proteinExistence type="predicted"/>
<dbReference type="GO" id="GO:0006999">
    <property type="term" value="P:nuclear pore organization"/>
    <property type="evidence" value="ECO:0007669"/>
    <property type="project" value="TreeGrafter"/>
</dbReference>
<dbReference type="InterPro" id="IPR037701">
    <property type="entry name" value="Pom152"/>
</dbReference>
<dbReference type="Pfam" id="PF19408">
    <property type="entry name" value="PKD_6"/>
    <property type="match status" value="2"/>
</dbReference>
<keyword evidence="1" id="KW-1133">Transmembrane helix</keyword>
<keyword evidence="4" id="KW-1185">Reference proteome</keyword>
<evidence type="ECO:0000256" key="1">
    <source>
        <dbReference type="SAM" id="Phobius"/>
    </source>
</evidence>
<dbReference type="Gene3D" id="2.60.40.740">
    <property type="match status" value="1"/>
</dbReference>
<dbReference type="InterPro" id="IPR025667">
    <property type="entry name" value="SprB_repeat"/>
</dbReference>